<reference evidence="1 2" key="1">
    <citation type="submission" date="2021-03" db="EMBL/GenBank/DDBJ databases">
        <title>Genomic Encyclopedia of Type Strains, Phase IV (KMG-IV): sequencing the most valuable type-strain genomes for metagenomic binning, comparative biology and taxonomic classification.</title>
        <authorList>
            <person name="Goeker M."/>
        </authorList>
    </citation>
    <scope>NUCLEOTIDE SEQUENCE [LARGE SCALE GENOMIC DNA]</scope>
    <source>
        <strain evidence="1 2">DSM 25790</strain>
    </source>
</reference>
<organism evidence="1 2">
    <name type="scientific">Virgibacillus alimentarius</name>
    <dbReference type="NCBI Taxonomy" id="698769"/>
    <lineage>
        <taxon>Bacteria</taxon>
        <taxon>Bacillati</taxon>
        <taxon>Bacillota</taxon>
        <taxon>Bacilli</taxon>
        <taxon>Bacillales</taxon>
        <taxon>Bacillaceae</taxon>
        <taxon>Virgibacillus</taxon>
    </lineage>
</organism>
<evidence type="ECO:0000313" key="2">
    <source>
        <dbReference type="Proteomes" id="UP001519294"/>
    </source>
</evidence>
<protein>
    <submittedName>
        <fullName evidence="1">Secreted protein</fullName>
    </submittedName>
</protein>
<dbReference type="RefSeq" id="WP_156947658.1">
    <property type="nucleotide sequence ID" value="NZ_JAGIKX010000003.1"/>
</dbReference>
<dbReference type="EMBL" id="JAGIKX010000003">
    <property type="protein sequence ID" value="MBP2256799.1"/>
    <property type="molecule type" value="Genomic_DNA"/>
</dbReference>
<sequence>MSENSHERVMNDLIKKVQQHEKTISQLVEIVGATNYRLSELDSKQKNVNQPVFSTS</sequence>
<keyword evidence="2" id="KW-1185">Reference proteome</keyword>
<evidence type="ECO:0000313" key="1">
    <source>
        <dbReference type="EMBL" id="MBP2256799.1"/>
    </source>
</evidence>
<dbReference type="Proteomes" id="UP001519294">
    <property type="component" value="Unassembled WGS sequence"/>
</dbReference>
<comment type="caution">
    <text evidence="1">The sequence shown here is derived from an EMBL/GenBank/DDBJ whole genome shotgun (WGS) entry which is preliminary data.</text>
</comment>
<proteinExistence type="predicted"/>
<accession>A0ABS4S5N2</accession>
<gene>
    <name evidence="1" type="ORF">J2Z81_000741</name>
</gene>
<name>A0ABS4S5N2_9BACI</name>